<dbReference type="PANTHER" id="PTHR39475:SF1">
    <property type="entry name" value="CONIDIATION-SPECIFIC PROTEIN 6"/>
    <property type="match status" value="1"/>
</dbReference>
<dbReference type="PANTHER" id="PTHR39475">
    <property type="entry name" value="CONIDIATION-SPECIFIC PROTEIN 6"/>
    <property type="match status" value="1"/>
</dbReference>
<gene>
    <name evidence="2" type="ORF">C8A00DRAFT_30524</name>
</gene>
<proteinExistence type="predicted"/>
<evidence type="ECO:0000313" key="3">
    <source>
        <dbReference type="Proteomes" id="UP001302745"/>
    </source>
</evidence>
<feature type="region of interest" description="Disordered" evidence="1">
    <location>
        <begin position="60"/>
        <end position="114"/>
    </location>
</feature>
<evidence type="ECO:0000313" key="2">
    <source>
        <dbReference type="EMBL" id="KAK4156558.1"/>
    </source>
</evidence>
<dbReference type="Proteomes" id="UP001302745">
    <property type="component" value="Unassembled WGS sequence"/>
</dbReference>
<protein>
    <submittedName>
        <fullName evidence="2">Uncharacterized protein</fullName>
    </submittedName>
</protein>
<evidence type="ECO:0000256" key="1">
    <source>
        <dbReference type="SAM" id="MobiDB-lite"/>
    </source>
</evidence>
<keyword evidence="3" id="KW-1185">Reference proteome</keyword>
<dbReference type="AlphaFoldDB" id="A0AAN6VRP0"/>
<accession>A0AAN6VRP0</accession>
<name>A0AAN6VRP0_9PEZI</name>
<feature type="compositionally biased region" description="Basic and acidic residues" evidence="1">
    <location>
        <begin position="60"/>
        <end position="71"/>
    </location>
</feature>
<reference evidence="2" key="1">
    <citation type="journal article" date="2023" name="Mol. Phylogenet. Evol.">
        <title>Genome-scale phylogeny and comparative genomics of the fungal order Sordariales.</title>
        <authorList>
            <person name="Hensen N."/>
            <person name="Bonometti L."/>
            <person name="Westerberg I."/>
            <person name="Brannstrom I.O."/>
            <person name="Guillou S."/>
            <person name="Cros-Aarteil S."/>
            <person name="Calhoun S."/>
            <person name="Haridas S."/>
            <person name="Kuo A."/>
            <person name="Mondo S."/>
            <person name="Pangilinan J."/>
            <person name="Riley R."/>
            <person name="LaButti K."/>
            <person name="Andreopoulos B."/>
            <person name="Lipzen A."/>
            <person name="Chen C."/>
            <person name="Yan M."/>
            <person name="Daum C."/>
            <person name="Ng V."/>
            <person name="Clum A."/>
            <person name="Steindorff A."/>
            <person name="Ohm R.A."/>
            <person name="Martin F."/>
            <person name="Silar P."/>
            <person name="Natvig D.O."/>
            <person name="Lalanne C."/>
            <person name="Gautier V."/>
            <person name="Ament-Velasquez S.L."/>
            <person name="Kruys A."/>
            <person name="Hutchinson M.I."/>
            <person name="Powell A.J."/>
            <person name="Barry K."/>
            <person name="Miller A.N."/>
            <person name="Grigoriev I.V."/>
            <person name="Debuchy R."/>
            <person name="Gladieux P."/>
            <person name="Hiltunen Thoren M."/>
            <person name="Johannesson H."/>
        </authorList>
    </citation>
    <scope>NUCLEOTIDE SEQUENCE</scope>
    <source>
        <strain evidence="2">CBS 538.74</strain>
    </source>
</reference>
<comment type="caution">
    <text evidence="2">The sequence shown here is derived from an EMBL/GenBank/DDBJ whole genome shotgun (WGS) entry which is preliminary data.</text>
</comment>
<feature type="compositionally biased region" description="Basic and acidic residues" evidence="1">
    <location>
        <begin position="18"/>
        <end position="32"/>
    </location>
</feature>
<organism evidence="2 3">
    <name type="scientific">Chaetomidium leptoderma</name>
    <dbReference type="NCBI Taxonomy" id="669021"/>
    <lineage>
        <taxon>Eukaryota</taxon>
        <taxon>Fungi</taxon>
        <taxon>Dikarya</taxon>
        <taxon>Ascomycota</taxon>
        <taxon>Pezizomycotina</taxon>
        <taxon>Sordariomycetes</taxon>
        <taxon>Sordariomycetidae</taxon>
        <taxon>Sordariales</taxon>
        <taxon>Chaetomiaceae</taxon>
        <taxon>Chaetomidium</taxon>
    </lineage>
</organism>
<reference evidence="2" key="2">
    <citation type="submission" date="2023-05" db="EMBL/GenBank/DDBJ databases">
        <authorList>
            <consortium name="Lawrence Berkeley National Laboratory"/>
            <person name="Steindorff A."/>
            <person name="Hensen N."/>
            <person name="Bonometti L."/>
            <person name="Westerberg I."/>
            <person name="Brannstrom I.O."/>
            <person name="Guillou S."/>
            <person name="Cros-Aarteil S."/>
            <person name="Calhoun S."/>
            <person name="Haridas S."/>
            <person name="Kuo A."/>
            <person name="Mondo S."/>
            <person name="Pangilinan J."/>
            <person name="Riley R."/>
            <person name="Labutti K."/>
            <person name="Andreopoulos B."/>
            <person name="Lipzen A."/>
            <person name="Chen C."/>
            <person name="Yanf M."/>
            <person name="Daum C."/>
            <person name="Ng V."/>
            <person name="Clum A."/>
            <person name="Ohm R."/>
            <person name="Martin F."/>
            <person name="Silar P."/>
            <person name="Natvig D."/>
            <person name="Lalanne C."/>
            <person name="Gautier V."/>
            <person name="Ament-Velasquez S.L."/>
            <person name="Kruys A."/>
            <person name="Hutchinson M.I."/>
            <person name="Powell A.J."/>
            <person name="Barry K."/>
            <person name="Miller A.N."/>
            <person name="Grigoriev I.V."/>
            <person name="Debuchy R."/>
            <person name="Gladieux P."/>
            <person name="Thoren M.H."/>
            <person name="Johannesson H."/>
        </authorList>
    </citation>
    <scope>NUCLEOTIDE SEQUENCE</scope>
    <source>
        <strain evidence="2">CBS 538.74</strain>
    </source>
</reference>
<dbReference type="EMBL" id="MU856865">
    <property type="protein sequence ID" value="KAK4156558.1"/>
    <property type="molecule type" value="Genomic_DNA"/>
</dbReference>
<sequence length="114" mass="12913">MSNQGNSHVGAGGLYEAQDQRRHSQTDVEELTRQSGTNVMGFMPKDQAGEVNRLHMEEIQRRQAQKMKDDPTYPAMRHGNKPNKGAIIDKELQEEDEAMLQKKRSGDSMPGKKF</sequence>
<feature type="region of interest" description="Disordered" evidence="1">
    <location>
        <begin position="1"/>
        <end position="45"/>
    </location>
</feature>